<sequence length="158" mass="17005">MILISACLLGHRTRYDGGSNNMALLMEQGNQTQFIAFCPEVMGGLLTPRPAAEITSGSGNDVLNGQSTVLDKNGRDVTAFFICGAEKSAQLADKYKITAAILKQRSPSCGSLKIYDGTFSHQTKPGMGVTAAMLHKLSIPLYSEEDLTPELLRLISHD</sequence>
<dbReference type="Pfam" id="PF04463">
    <property type="entry name" value="2-thiour_desulf"/>
    <property type="match status" value="1"/>
</dbReference>
<dbReference type="InterPro" id="IPR007553">
    <property type="entry name" value="2-thiour_desulf"/>
</dbReference>
<dbReference type="EMBL" id="CP155573">
    <property type="protein sequence ID" value="XFO66130.1"/>
    <property type="molecule type" value="Genomic_DNA"/>
</dbReference>
<evidence type="ECO:0000313" key="1">
    <source>
        <dbReference type="EMBL" id="XFO66130.1"/>
    </source>
</evidence>
<protein>
    <recommendedName>
        <fullName evidence="3">DUF523 domain-containing protein</fullName>
    </recommendedName>
</protein>
<name>A0ABZ3IKA5_9FIRM</name>
<reference evidence="1" key="1">
    <citation type="submission" date="2024-05" db="EMBL/GenBank/DDBJ databases">
        <title>Isolation and characterization of Sporomusa carbonis sp. nov., a carboxydotrophic hydrogenogen in the genus of Sporomusa isolated from a charcoal burning pile.</title>
        <authorList>
            <person name="Boeer T."/>
            <person name="Rosenbaum F."/>
            <person name="Eysell L."/>
            <person name="Mueller V."/>
            <person name="Daniel R."/>
            <person name="Poehlein A."/>
        </authorList>
    </citation>
    <scope>NUCLEOTIDE SEQUENCE [LARGE SCALE GENOMIC DNA]</scope>
    <source>
        <strain evidence="1">DSM 10669</strain>
    </source>
</reference>
<dbReference type="PANTHER" id="PTHR30087">
    <property type="entry name" value="INNER MEMBRANE PROTEIN"/>
    <property type="match status" value="1"/>
</dbReference>
<keyword evidence="2" id="KW-1185">Reference proteome</keyword>
<dbReference type="Proteomes" id="UP000216752">
    <property type="component" value="Chromosome"/>
</dbReference>
<evidence type="ECO:0008006" key="3">
    <source>
        <dbReference type="Google" id="ProtNLM"/>
    </source>
</evidence>
<evidence type="ECO:0000313" key="2">
    <source>
        <dbReference type="Proteomes" id="UP000216752"/>
    </source>
</evidence>
<dbReference type="PANTHER" id="PTHR30087:SF1">
    <property type="entry name" value="HYPOTHETICAL CYTOSOLIC PROTEIN"/>
    <property type="match status" value="1"/>
</dbReference>
<proteinExistence type="predicted"/>
<dbReference type="RefSeq" id="WP_094607629.1">
    <property type="nucleotide sequence ID" value="NZ_CP155573.1"/>
</dbReference>
<gene>
    <name evidence="1" type="ORF">SPSIL_022800</name>
</gene>
<organism evidence="1 2">
    <name type="scientific">Sporomusa silvacetica DSM 10669</name>
    <dbReference type="NCBI Taxonomy" id="1123289"/>
    <lineage>
        <taxon>Bacteria</taxon>
        <taxon>Bacillati</taxon>
        <taxon>Bacillota</taxon>
        <taxon>Negativicutes</taxon>
        <taxon>Selenomonadales</taxon>
        <taxon>Sporomusaceae</taxon>
        <taxon>Sporomusa</taxon>
    </lineage>
</organism>
<accession>A0ABZ3IKA5</accession>